<reference evidence="1 2" key="1">
    <citation type="submission" date="2024-04" db="EMBL/GenBank/DDBJ databases">
        <title>Tritrichomonas musculus Genome.</title>
        <authorList>
            <person name="Alves-Ferreira E."/>
            <person name="Grigg M."/>
            <person name="Lorenzi H."/>
            <person name="Galac M."/>
        </authorList>
    </citation>
    <scope>NUCLEOTIDE SEQUENCE [LARGE SCALE GENOMIC DNA]</scope>
    <source>
        <strain evidence="1 2">EAF2021</strain>
    </source>
</reference>
<dbReference type="Proteomes" id="UP001470230">
    <property type="component" value="Unassembled WGS sequence"/>
</dbReference>
<evidence type="ECO:0000313" key="1">
    <source>
        <dbReference type="EMBL" id="KAK8889601.1"/>
    </source>
</evidence>
<gene>
    <name evidence="1" type="ORF">M9Y10_034352</name>
</gene>
<comment type="caution">
    <text evidence="1">The sequence shown here is derived from an EMBL/GenBank/DDBJ whole genome shotgun (WGS) entry which is preliminary data.</text>
</comment>
<protein>
    <submittedName>
        <fullName evidence="1">Uncharacterized protein</fullName>
    </submittedName>
</protein>
<accession>A0ABR2KER1</accession>
<proteinExistence type="predicted"/>
<evidence type="ECO:0000313" key="2">
    <source>
        <dbReference type="Proteomes" id="UP001470230"/>
    </source>
</evidence>
<dbReference type="EMBL" id="JAPFFF010000005">
    <property type="protein sequence ID" value="KAK8889601.1"/>
    <property type="molecule type" value="Genomic_DNA"/>
</dbReference>
<organism evidence="1 2">
    <name type="scientific">Tritrichomonas musculus</name>
    <dbReference type="NCBI Taxonomy" id="1915356"/>
    <lineage>
        <taxon>Eukaryota</taxon>
        <taxon>Metamonada</taxon>
        <taxon>Parabasalia</taxon>
        <taxon>Tritrichomonadida</taxon>
        <taxon>Tritrichomonadidae</taxon>
        <taxon>Tritrichomonas</taxon>
    </lineage>
</organism>
<name>A0ABR2KER1_9EUKA</name>
<sequence length="71" mass="7893">MESARAEVPLIVIEKHYADLNKVLETYNIPPGFCFNVDESGFIDLVDIKTKTFIVPIEAPDNIVVGSDRNA</sequence>
<keyword evidence="2" id="KW-1185">Reference proteome</keyword>